<dbReference type="RefSeq" id="WP_005708979.1">
    <property type="nucleotide sequence ID" value="NZ_AJMU01000054.1"/>
</dbReference>
<reference evidence="2 3" key="1">
    <citation type="submission" date="2012-04" db="EMBL/GenBank/DDBJ databases">
        <authorList>
            <person name="Harkins D.M."/>
            <person name="Madupu R."/>
            <person name="Durkin A.S."/>
            <person name="Torralba M."/>
            <person name="Methe B."/>
            <person name="Sutton G.G."/>
            <person name="Nelson K.E."/>
        </authorList>
    </citation>
    <scope>NUCLEOTIDE SEQUENCE [LARGE SCALE GENOMIC DNA]</scope>
    <source>
        <strain evidence="2 3">HK411</strain>
    </source>
</reference>
<dbReference type="SUPFAM" id="SSF46689">
    <property type="entry name" value="Homeodomain-like"/>
    <property type="match status" value="1"/>
</dbReference>
<dbReference type="EMBL" id="AJMU01000054">
    <property type="protein sequence ID" value="EIG25539.1"/>
    <property type="molecule type" value="Genomic_DNA"/>
</dbReference>
<accession>I2NI78</accession>
<organism evidence="2 3">
    <name type="scientific">Haemophilus paraphrohaemolyticus HK411</name>
    <dbReference type="NCBI Taxonomy" id="1095743"/>
    <lineage>
        <taxon>Bacteria</taxon>
        <taxon>Pseudomonadati</taxon>
        <taxon>Pseudomonadota</taxon>
        <taxon>Gammaproteobacteria</taxon>
        <taxon>Pasteurellales</taxon>
        <taxon>Pasteurellaceae</taxon>
        <taxon>Haemophilus</taxon>
    </lineage>
</organism>
<feature type="domain" description="Mor transcription activator" evidence="1">
    <location>
        <begin position="13"/>
        <end position="119"/>
    </location>
</feature>
<dbReference type="Pfam" id="PF08765">
    <property type="entry name" value="Mor"/>
    <property type="match status" value="1"/>
</dbReference>
<sequence length="123" mass="14298">MEPLAQVETFEQKAPEVLADLAKHIEFELIEKHAFATDNAKQIGVEIAQRIAHNWGGEVIYIPRNLVLLLNERDMKIFNEFNGHNHRALARKYNVSMQWIYAIVKRITKEEIAKRQGDLFGEK</sequence>
<dbReference type="InterPro" id="IPR052411">
    <property type="entry name" value="c-mor_Regulatory_Protein"/>
</dbReference>
<evidence type="ECO:0000313" key="3">
    <source>
        <dbReference type="Proteomes" id="UP000003345"/>
    </source>
</evidence>
<dbReference type="Gene3D" id="1.10.10.60">
    <property type="entry name" value="Homeodomain-like"/>
    <property type="match status" value="1"/>
</dbReference>
<dbReference type="GO" id="GO:0003677">
    <property type="term" value="F:DNA binding"/>
    <property type="evidence" value="ECO:0007669"/>
    <property type="project" value="UniProtKB-KW"/>
</dbReference>
<proteinExistence type="predicted"/>
<gene>
    <name evidence="2" type="ORF">HMPREF1054_1956</name>
</gene>
<comment type="caution">
    <text evidence="2">The sequence shown here is derived from an EMBL/GenBank/DDBJ whole genome shotgun (WGS) entry which is preliminary data.</text>
</comment>
<dbReference type="Proteomes" id="UP000003345">
    <property type="component" value="Unassembled WGS sequence"/>
</dbReference>
<dbReference type="AlphaFoldDB" id="I2NI78"/>
<dbReference type="eggNOG" id="COG5566">
    <property type="taxonomic scope" value="Bacteria"/>
</dbReference>
<dbReference type="PATRIC" id="fig|1095743.3.peg.1118"/>
<dbReference type="PANTHER" id="PTHR37812:SF1">
    <property type="entry name" value="MU-LIKE PROPHAGE FLUMU PROTEIN C"/>
    <property type="match status" value="1"/>
</dbReference>
<keyword evidence="2" id="KW-0238">DNA-binding</keyword>
<protein>
    <submittedName>
        <fullName evidence="2">Putative DNA-binding protein RdgB</fullName>
    </submittedName>
</protein>
<name>I2NI78_9PAST</name>
<dbReference type="InterPro" id="IPR014875">
    <property type="entry name" value="Mor_transcription_activator"/>
</dbReference>
<dbReference type="PANTHER" id="PTHR37812">
    <property type="entry name" value="MU-LIKE PROPHAGE FLUMU PROTEIN C"/>
    <property type="match status" value="1"/>
</dbReference>
<dbReference type="InterPro" id="IPR009057">
    <property type="entry name" value="Homeodomain-like_sf"/>
</dbReference>
<evidence type="ECO:0000259" key="1">
    <source>
        <dbReference type="Pfam" id="PF08765"/>
    </source>
</evidence>
<dbReference type="OrthoDB" id="8906055at2"/>
<evidence type="ECO:0000313" key="2">
    <source>
        <dbReference type="EMBL" id="EIG25539.1"/>
    </source>
</evidence>